<evidence type="ECO:0000313" key="4">
    <source>
        <dbReference type="EMBL" id="GHH73777.1"/>
    </source>
</evidence>
<protein>
    <submittedName>
        <fullName evidence="4">3-oxoacyl-ACP reductase</fullName>
    </submittedName>
</protein>
<comment type="similarity">
    <text evidence="1">Belongs to the short-chain dehydrogenases/reductases (SDR) family.</text>
</comment>
<feature type="domain" description="Ketoreductase" evidence="3">
    <location>
        <begin position="6"/>
        <end position="195"/>
    </location>
</feature>
<dbReference type="PRINTS" id="PR00081">
    <property type="entry name" value="GDHRDH"/>
</dbReference>
<dbReference type="RefSeq" id="WP_190212138.1">
    <property type="nucleotide sequence ID" value="NZ_BNBO01000021.1"/>
</dbReference>
<dbReference type="Pfam" id="PF13561">
    <property type="entry name" value="adh_short_C2"/>
    <property type="match status" value="1"/>
</dbReference>
<keyword evidence="5" id="KW-1185">Reference proteome</keyword>
<dbReference type="Proteomes" id="UP000617734">
    <property type="component" value="Unassembled WGS sequence"/>
</dbReference>
<comment type="caution">
    <text evidence="4">The sequence shown here is derived from an EMBL/GenBank/DDBJ whole genome shotgun (WGS) entry which is preliminary data.</text>
</comment>
<gene>
    <name evidence="4" type="primary">fabG</name>
    <name evidence="4" type="ORF">GCM10018781_38860</name>
</gene>
<reference evidence="4" key="2">
    <citation type="submission" date="2020-09" db="EMBL/GenBank/DDBJ databases">
        <authorList>
            <person name="Sun Q."/>
            <person name="Ohkuma M."/>
        </authorList>
    </citation>
    <scope>NUCLEOTIDE SEQUENCE</scope>
    <source>
        <strain evidence="4">JCM 4646</strain>
    </source>
</reference>
<dbReference type="SUPFAM" id="SSF51735">
    <property type="entry name" value="NAD(P)-binding Rossmann-fold domains"/>
    <property type="match status" value="1"/>
</dbReference>
<dbReference type="InterPro" id="IPR036291">
    <property type="entry name" value="NAD(P)-bd_dom_sf"/>
</dbReference>
<dbReference type="InterPro" id="IPR057326">
    <property type="entry name" value="KR_dom"/>
</dbReference>
<evidence type="ECO:0000313" key="5">
    <source>
        <dbReference type="Proteomes" id="UP000617734"/>
    </source>
</evidence>
<dbReference type="Gene3D" id="3.40.50.720">
    <property type="entry name" value="NAD(P)-binding Rossmann-like Domain"/>
    <property type="match status" value="1"/>
</dbReference>
<dbReference type="PANTHER" id="PTHR43669:SF3">
    <property type="entry name" value="ALCOHOL DEHYDROGENASE, PUTATIVE (AFU_ORTHOLOGUE AFUA_3G03445)-RELATED"/>
    <property type="match status" value="1"/>
</dbReference>
<sequence length="266" mass="27403">MLLENKTAVVYGAGGAVGRAVSRAFAREGAWVFLTGRRLAGLEELAAEIRAAGGRAEVARVDALDRDEVERHAAEVVEAAGGIDISVNAVSIRGDLQGTPLVGLSLEDFLAPVNTAATANFLTATTAARRMAEQGSGVILTFSTAASRLSGRDQGFHATGGFGVACGAVELLSRHLAGEVGPLGVRVVCLRPDGIPDAWVTWGMIEDAAPDPEGSSTVKAYMERGTALRRLPRLAEVADTAAFMASDRAGAVTGTVVNLSCGSVID</sequence>
<reference evidence="4" key="1">
    <citation type="journal article" date="2014" name="Int. J. Syst. Evol. Microbiol.">
        <title>Complete genome sequence of Corynebacterium casei LMG S-19264T (=DSM 44701T), isolated from a smear-ripened cheese.</title>
        <authorList>
            <consortium name="US DOE Joint Genome Institute (JGI-PGF)"/>
            <person name="Walter F."/>
            <person name="Albersmeier A."/>
            <person name="Kalinowski J."/>
            <person name="Ruckert C."/>
        </authorList>
    </citation>
    <scope>NUCLEOTIDE SEQUENCE</scope>
    <source>
        <strain evidence="4">JCM 4646</strain>
    </source>
</reference>
<evidence type="ECO:0000256" key="1">
    <source>
        <dbReference type="ARBA" id="ARBA00006484"/>
    </source>
</evidence>
<dbReference type="EMBL" id="BNBO01000021">
    <property type="protein sequence ID" value="GHH73777.1"/>
    <property type="molecule type" value="Genomic_DNA"/>
</dbReference>
<dbReference type="GO" id="GO:0016491">
    <property type="term" value="F:oxidoreductase activity"/>
    <property type="evidence" value="ECO:0007669"/>
    <property type="project" value="UniProtKB-KW"/>
</dbReference>
<dbReference type="CDD" id="cd05233">
    <property type="entry name" value="SDR_c"/>
    <property type="match status" value="1"/>
</dbReference>
<dbReference type="GeneID" id="95354291"/>
<evidence type="ECO:0000259" key="3">
    <source>
        <dbReference type="SMART" id="SM00822"/>
    </source>
</evidence>
<dbReference type="AlphaFoldDB" id="A0A919FWA5"/>
<organism evidence="4 5">
    <name type="scientific">Kitasatospora indigofera</name>
    <dbReference type="NCBI Taxonomy" id="67307"/>
    <lineage>
        <taxon>Bacteria</taxon>
        <taxon>Bacillati</taxon>
        <taxon>Actinomycetota</taxon>
        <taxon>Actinomycetes</taxon>
        <taxon>Kitasatosporales</taxon>
        <taxon>Streptomycetaceae</taxon>
        <taxon>Kitasatospora</taxon>
    </lineage>
</organism>
<accession>A0A919FWA5</accession>
<proteinExistence type="inferred from homology"/>
<dbReference type="SMART" id="SM00822">
    <property type="entry name" value="PKS_KR"/>
    <property type="match status" value="1"/>
</dbReference>
<keyword evidence="2" id="KW-0560">Oxidoreductase</keyword>
<name>A0A919FWA5_9ACTN</name>
<evidence type="ECO:0000256" key="2">
    <source>
        <dbReference type="ARBA" id="ARBA00023002"/>
    </source>
</evidence>
<dbReference type="InterPro" id="IPR002347">
    <property type="entry name" value="SDR_fam"/>
</dbReference>
<dbReference type="PANTHER" id="PTHR43669">
    <property type="entry name" value="5-KETO-D-GLUCONATE 5-REDUCTASE"/>
    <property type="match status" value="1"/>
</dbReference>